<reference evidence="4" key="1">
    <citation type="submission" date="2025-08" db="UniProtKB">
        <authorList>
            <consortium name="Ensembl"/>
        </authorList>
    </citation>
    <scope>IDENTIFICATION</scope>
</reference>
<feature type="region of interest" description="Disordered" evidence="1">
    <location>
        <begin position="44"/>
        <end position="64"/>
    </location>
</feature>
<feature type="compositionally biased region" description="Polar residues" evidence="1">
    <location>
        <begin position="45"/>
        <end position="60"/>
    </location>
</feature>
<feature type="compositionally biased region" description="Polar residues" evidence="1">
    <location>
        <begin position="160"/>
        <end position="170"/>
    </location>
</feature>
<gene>
    <name evidence="4" type="primary">SPN</name>
</gene>
<dbReference type="GO" id="GO:0050776">
    <property type="term" value="P:regulation of immune response"/>
    <property type="evidence" value="ECO:0007669"/>
    <property type="project" value="TreeGrafter"/>
</dbReference>
<dbReference type="GeneTree" id="ENSGT00390000017626"/>
<proteinExistence type="predicted"/>
<dbReference type="GO" id="GO:0007166">
    <property type="term" value="P:cell surface receptor signaling pathway"/>
    <property type="evidence" value="ECO:0007669"/>
    <property type="project" value="TreeGrafter"/>
</dbReference>
<dbReference type="GO" id="GO:0002296">
    <property type="term" value="P:T-helper 1 cell lineage commitment"/>
    <property type="evidence" value="ECO:0007669"/>
    <property type="project" value="Ensembl"/>
</dbReference>
<name>A0A8C3X6L9_9CETA</name>
<dbReference type="GO" id="GO:0009897">
    <property type="term" value="C:external side of plasma membrane"/>
    <property type="evidence" value="ECO:0007669"/>
    <property type="project" value="TreeGrafter"/>
</dbReference>
<organism evidence="4 5">
    <name type="scientific">Catagonus wagneri</name>
    <name type="common">Chacoan peccary</name>
    <dbReference type="NCBI Taxonomy" id="51154"/>
    <lineage>
        <taxon>Eukaryota</taxon>
        <taxon>Metazoa</taxon>
        <taxon>Chordata</taxon>
        <taxon>Craniata</taxon>
        <taxon>Vertebrata</taxon>
        <taxon>Euteleostomi</taxon>
        <taxon>Mammalia</taxon>
        <taxon>Eutheria</taxon>
        <taxon>Laurasiatheria</taxon>
        <taxon>Artiodactyla</taxon>
        <taxon>Suina</taxon>
        <taxon>Tayassuidae</taxon>
        <taxon>Catagonus</taxon>
    </lineage>
</organism>
<dbReference type="GO" id="GO:0004888">
    <property type="term" value="F:transmembrane signaling receptor activity"/>
    <property type="evidence" value="ECO:0007669"/>
    <property type="project" value="InterPro"/>
</dbReference>
<feature type="region of interest" description="Disordered" evidence="1">
    <location>
        <begin position="128"/>
        <end position="241"/>
    </location>
</feature>
<feature type="compositionally biased region" description="Polar residues" evidence="1">
    <location>
        <begin position="213"/>
        <end position="241"/>
    </location>
</feature>
<feature type="signal peptide" evidence="3">
    <location>
        <begin position="1"/>
        <end position="21"/>
    </location>
</feature>
<accession>A0A8C3X6L9</accession>
<sequence>MPVALEMILLFLLFGRSPVSLVPVNGTPEINSEATSLVRTELPKLSNSSEQQISPPSSTAYPAAEVSSPGIATAASSGLPLPGSVLSQEVSTNRKSMALEISNANSTAAISGMNSLGGPPVTMAVSSLETSEGTSGPPVTMAVSSLETSEGTSGPPVTMAVSSLETSEGTSGPPVTMATTSLETSKGTSGPPVTMATRSLKTSIVTSGPPVTIETSSLATSKGTKTSTINISSGSSPNPGQRTNGTLLVAVLVALLVVFVLVALLLLWRHRQKQKTGVLRLSRGGKRNGVVDAWAGQAQVSDEEATTTEGASRGNKDSGAPQGEGSGQRPTLTTFFGRQKSRQGSLALEELKAGPDTKLKAEEEPLVGSEDGTVEASTSDGPEARDVGPLSA</sequence>
<feature type="compositionally biased region" description="Polar residues" evidence="1">
    <location>
        <begin position="177"/>
        <end position="188"/>
    </location>
</feature>
<keyword evidence="3" id="KW-0732">Signal</keyword>
<evidence type="ECO:0000256" key="3">
    <source>
        <dbReference type="SAM" id="SignalP"/>
    </source>
</evidence>
<feature type="region of interest" description="Disordered" evidence="1">
    <location>
        <begin position="292"/>
        <end position="392"/>
    </location>
</feature>
<dbReference type="GO" id="GO:0032760">
    <property type="term" value="P:positive regulation of tumor necrosis factor production"/>
    <property type="evidence" value="ECO:0007669"/>
    <property type="project" value="Ensembl"/>
</dbReference>
<evidence type="ECO:0000256" key="2">
    <source>
        <dbReference type="SAM" id="Phobius"/>
    </source>
</evidence>
<feature type="compositionally biased region" description="Basic and acidic residues" evidence="1">
    <location>
        <begin position="349"/>
        <end position="363"/>
    </location>
</feature>
<protein>
    <submittedName>
        <fullName evidence="4">Sialophorin</fullName>
    </submittedName>
</protein>
<feature type="chain" id="PRO_5034252506" evidence="3">
    <location>
        <begin position="22"/>
        <end position="392"/>
    </location>
</feature>
<dbReference type="GO" id="GO:0042742">
    <property type="term" value="P:defense response to bacterium"/>
    <property type="evidence" value="ECO:0007669"/>
    <property type="project" value="Ensembl"/>
</dbReference>
<dbReference type="PANTHER" id="PTHR35265:SF1">
    <property type="entry name" value="LEUKOSIALIN"/>
    <property type="match status" value="1"/>
</dbReference>
<keyword evidence="2" id="KW-0812">Transmembrane</keyword>
<dbReference type="GO" id="GO:0030544">
    <property type="term" value="F:Hsp70 protein binding"/>
    <property type="evidence" value="ECO:0007669"/>
    <property type="project" value="Ensembl"/>
</dbReference>
<dbReference type="AlphaFoldDB" id="A0A8C3X6L9"/>
<keyword evidence="5" id="KW-1185">Reference proteome</keyword>
<feature type="compositionally biased region" description="Polar residues" evidence="1">
    <location>
        <begin position="142"/>
        <end position="152"/>
    </location>
</feature>
<dbReference type="GO" id="GO:0050863">
    <property type="term" value="P:regulation of T cell activation"/>
    <property type="evidence" value="ECO:0007669"/>
    <property type="project" value="InterPro"/>
</dbReference>
<reference evidence="4" key="2">
    <citation type="submission" date="2025-09" db="UniProtKB">
        <authorList>
            <consortium name="Ensembl"/>
        </authorList>
    </citation>
    <scope>IDENTIFICATION</scope>
</reference>
<evidence type="ECO:0000313" key="5">
    <source>
        <dbReference type="Proteomes" id="UP000694540"/>
    </source>
</evidence>
<feature type="transmembrane region" description="Helical" evidence="2">
    <location>
        <begin position="247"/>
        <end position="268"/>
    </location>
</feature>
<dbReference type="GO" id="GO:0005615">
    <property type="term" value="C:extracellular space"/>
    <property type="evidence" value="ECO:0007669"/>
    <property type="project" value="Ensembl"/>
</dbReference>
<feature type="compositionally biased region" description="Polar residues" evidence="1">
    <location>
        <begin position="196"/>
        <end position="206"/>
    </location>
</feature>
<keyword evidence="2" id="KW-1133">Transmembrane helix</keyword>
<dbReference type="PANTHER" id="PTHR35265">
    <property type="entry name" value="LEUKOSIALIN"/>
    <property type="match status" value="1"/>
</dbReference>
<dbReference type="GO" id="GO:2000404">
    <property type="term" value="P:regulation of T cell migration"/>
    <property type="evidence" value="ECO:0007669"/>
    <property type="project" value="InterPro"/>
</dbReference>
<keyword evidence="2" id="KW-0472">Membrane</keyword>
<dbReference type="Proteomes" id="UP000694540">
    <property type="component" value="Unplaced"/>
</dbReference>
<evidence type="ECO:0000313" key="4">
    <source>
        <dbReference type="Ensembl" id="ENSCWAP00000022844.1"/>
    </source>
</evidence>
<evidence type="ECO:0000256" key="1">
    <source>
        <dbReference type="SAM" id="MobiDB-lite"/>
    </source>
</evidence>
<dbReference type="Ensembl" id="ENSCWAT00000024763.1">
    <property type="protein sequence ID" value="ENSCWAP00000022844.1"/>
    <property type="gene ID" value="ENSCWAG00000017404.1"/>
</dbReference>
<dbReference type="InterPro" id="IPR038829">
    <property type="entry name" value="Leukosialin"/>
</dbReference>